<gene>
    <name evidence="1" type="ORF">SAMN05421666_3517</name>
</gene>
<proteinExistence type="predicted"/>
<evidence type="ECO:0000313" key="2">
    <source>
        <dbReference type="Proteomes" id="UP000186019"/>
    </source>
</evidence>
<organism evidence="1 2">
    <name type="scientific">Roseovarius nanhaiticus</name>
    <dbReference type="NCBI Taxonomy" id="573024"/>
    <lineage>
        <taxon>Bacteria</taxon>
        <taxon>Pseudomonadati</taxon>
        <taxon>Pseudomonadota</taxon>
        <taxon>Alphaproteobacteria</taxon>
        <taxon>Rhodobacterales</taxon>
        <taxon>Roseobacteraceae</taxon>
        <taxon>Roseovarius</taxon>
    </lineage>
</organism>
<dbReference type="PROSITE" id="PS51257">
    <property type="entry name" value="PROKAR_LIPOPROTEIN"/>
    <property type="match status" value="1"/>
</dbReference>
<evidence type="ECO:0000313" key="1">
    <source>
        <dbReference type="EMBL" id="SIS26342.1"/>
    </source>
</evidence>
<dbReference type="EMBL" id="FTNV01000007">
    <property type="protein sequence ID" value="SIS26342.1"/>
    <property type="molecule type" value="Genomic_DNA"/>
</dbReference>
<name>A0A1N7HNE0_9RHOB</name>
<dbReference type="STRING" id="573024.SAMN05216208_0018"/>
<protein>
    <submittedName>
        <fullName evidence="1">Uncharacterized protein</fullName>
    </submittedName>
</protein>
<sequence>MPPLKKSALYFCAVGLVALSSCGTPEYRAERKHCEAEWLLKIPPVYRQEAVTKYRSEERPTGRSTCTTVGTVTNCQQVMETVSVPYTDIETVDIKARQRNPQIDSCAARACAARYGNSTCES</sequence>
<dbReference type="AlphaFoldDB" id="A0A1N7HNE0"/>
<dbReference type="RefSeq" id="WP_076535600.1">
    <property type="nucleotide sequence ID" value="NZ_FOAC01000011.1"/>
</dbReference>
<keyword evidence="2" id="KW-1185">Reference proteome</keyword>
<accession>A0A1N7HNE0</accession>
<dbReference type="OrthoDB" id="7865331at2"/>
<reference evidence="1 2" key="1">
    <citation type="submission" date="2017-01" db="EMBL/GenBank/DDBJ databases">
        <authorList>
            <person name="Mah S.A."/>
            <person name="Swanson W.J."/>
            <person name="Moy G.W."/>
            <person name="Vacquier V.D."/>
        </authorList>
    </citation>
    <scope>NUCLEOTIDE SEQUENCE [LARGE SCALE GENOMIC DNA]</scope>
    <source>
        <strain evidence="1 2">DSM 29590</strain>
    </source>
</reference>
<dbReference type="Proteomes" id="UP000186019">
    <property type="component" value="Unassembled WGS sequence"/>
</dbReference>